<feature type="compositionally biased region" description="Basic residues" evidence="13">
    <location>
        <begin position="277"/>
        <end position="295"/>
    </location>
</feature>
<feature type="compositionally biased region" description="Acidic residues" evidence="13">
    <location>
        <begin position="69"/>
        <end position="93"/>
    </location>
</feature>
<dbReference type="PANTHER" id="PTHR18937">
    <property type="entry name" value="STRUCTURAL MAINTENANCE OF CHROMOSOMES SMC FAMILY MEMBER"/>
    <property type="match status" value="1"/>
</dbReference>
<name>A0A0D6EQY4_SPOSA</name>
<protein>
    <recommendedName>
        <fullName evidence="3">Structural maintenance of chromosomes protein 4</fullName>
    </recommendedName>
</protein>
<evidence type="ECO:0000256" key="12">
    <source>
        <dbReference type="SAM" id="Coils"/>
    </source>
</evidence>
<evidence type="ECO:0000313" key="15">
    <source>
        <dbReference type="EMBL" id="CEQ42156.1"/>
    </source>
</evidence>
<evidence type="ECO:0000256" key="11">
    <source>
        <dbReference type="ARBA" id="ARBA00023306"/>
    </source>
</evidence>
<dbReference type="InterPro" id="IPR036277">
    <property type="entry name" value="SMC_hinge_sf"/>
</dbReference>
<feature type="compositionally biased region" description="Acidic residues" evidence="13">
    <location>
        <begin position="15"/>
        <end position="32"/>
    </location>
</feature>
<keyword evidence="10" id="KW-0539">Nucleus</keyword>
<proteinExistence type="inferred from homology"/>
<dbReference type="Gene3D" id="1.10.287.1490">
    <property type="match status" value="1"/>
</dbReference>
<dbReference type="GO" id="GO:0000796">
    <property type="term" value="C:condensin complex"/>
    <property type="evidence" value="ECO:0007669"/>
    <property type="project" value="TreeGrafter"/>
</dbReference>
<feature type="compositionally biased region" description="Acidic residues" evidence="13">
    <location>
        <begin position="118"/>
        <end position="138"/>
    </location>
</feature>
<evidence type="ECO:0000256" key="10">
    <source>
        <dbReference type="ARBA" id="ARBA00023242"/>
    </source>
</evidence>
<dbReference type="Pfam" id="PF02463">
    <property type="entry name" value="SMC_N"/>
    <property type="match status" value="2"/>
</dbReference>
<feature type="compositionally biased region" description="Basic and acidic residues" evidence="13">
    <location>
        <begin position="773"/>
        <end position="793"/>
    </location>
</feature>
<reference evidence="16" key="1">
    <citation type="submission" date="2015-02" db="EMBL/GenBank/DDBJ databases">
        <authorList>
            <person name="Gon?alves P."/>
        </authorList>
    </citation>
    <scope>NUCLEOTIDE SEQUENCE [LARGE SCALE GENOMIC DNA]</scope>
</reference>
<dbReference type="InterPro" id="IPR010935">
    <property type="entry name" value="SMC_hinge"/>
</dbReference>
<dbReference type="FunFam" id="3.40.50.300:FF:000481">
    <property type="entry name" value="Structural maintenance of chromosomes 4"/>
    <property type="match status" value="1"/>
</dbReference>
<dbReference type="GO" id="GO:0007076">
    <property type="term" value="P:mitotic chromosome condensation"/>
    <property type="evidence" value="ECO:0007669"/>
    <property type="project" value="UniProtKB-ARBA"/>
</dbReference>
<evidence type="ECO:0000256" key="2">
    <source>
        <dbReference type="ARBA" id="ARBA00006005"/>
    </source>
</evidence>
<keyword evidence="11" id="KW-0131">Cell cycle</keyword>
<evidence type="ECO:0000256" key="1">
    <source>
        <dbReference type="ARBA" id="ARBA00004123"/>
    </source>
</evidence>
<dbReference type="GO" id="GO:0051301">
    <property type="term" value="P:cell division"/>
    <property type="evidence" value="ECO:0007669"/>
    <property type="project" value="UniProtKB-KW"/>
</dbReference>
<feature type="coiled-coil region" evidence="12">
    <location>
        <begin position="995"/>
        <end position="1043"/>
    </location>
</feature>
<dbReference type="GO" id="GO:0005634">
    <property type="term" value="C:nucleus"/>
    <property type="evidence" value="ECO:0007669"/>
    <property type="project" value="UniProtKB-SubCell"/>
</dbReference>
<dbReference type="PANTHER" id="PTHR18937:SF172">
    <property type="entry name" value="STRUCTURAL MAINTENANCE OF CHROMOSOMES PROTEIN"/>
    <property type="match status" value="1"/>
</dbReference>
<feature type="coiled-coil region" evidence="12">
    <location>
        <begin position="528"/>
        <end position="604"/>
    </location>
</feature>
<dbReference type="Proteomes" id="UP000243876">
    <property type="component" value="Unassembled WGS sequence"/>
</dbReference>
<dbReference type="EMBL" id="CENE01000021">
    <property type="protein sequence ID" value="CEQ42156.1"/>
    <property type="molecule type" value="Genomic_DNA"/>
</dbReference>
<dbReference type="Gene3D" id="1.20.1060.20">
    <property type="match status" value="1"/>
</dbReference>
<accession>A0A0D6EQY4</accession>
<feature type="region of interest" description="Disordered" evidence="13">
    <location>
        <begin position="773"/>
        <end position="800"/>
    </location>
</feature>
<organism evidence="15 16">
    <name type="scientific">Sporidiobolus salmonicolor</name>
    <name type="common">Yeast-like fungus</name>
    <name type="synonym">Sporobolomyces salmonicolor</name>
    <dbReference type="NCBI Taxonomy" id="5005"/>
    <lineage>
        <taxon>Eukaryota</taxon>
        <taxon>Fungi</taxon>
        <taxon>Dikarya</taxon>
        <taxon>Basidiomycota</taxon>
        <taxon>Pucciniomycotina</taxon>
        <taxon>Microbotryomycetes</taxon>
        <taxon>Sporidiobolales</taxon>
        <taxon>Sporidiobolaceae</taxon>
        <taxon>Sporobolomyces</taxon>
    </lineage>
</organism>
<sequence length="1523" mass="169850">MSDAITEATLNSDADRDEDDAEDDAEELSEDEAMPRSRASRASTSARSNKGKQPVHPPSPSPTPSLAEADNDDEANDSDATEQQQTEEDEALQEDSVKPRNSRKKVSIVEPAPMPTPEPEEIEDTLEEQEQAEEEDLETPQPKKPSSAKAKIKGKRRAVVASSDEEDAVASSQVQEVETPAVADDLAPPSTAQPQSFSSIVGPNGSGKSNTIDALLFVFGFRATKMRQGKFSELIHNSGPLTAAEEEEFPEADNLGQVEGGEWDEGAEGSEEDYGKKKGKGKGKATGKKGGKKGRSAQDEAYAQGGCDFATVEVWFREVIDLVRPPSVLALSPSFPLWRPTKPPSSSQPGSKDAFSVVADSQLIVARTVRRDNSTRYTVNGKTATPGEVKQMLLGRGIDLTHNRFLILQGEVESIAQMKPKGTTDQDEGLLEYLEDIIGTAKYKPRIEEALVDVERLGDERASQMSRVKLVEKEKSALEVRFSLALSFLSSLPSPCLRALTRREGKQSRKKDADAYLRDQLELVSLQNRLYQRNAHQAQANKDVVEQQLSVAKQELDQEMERQSADRLKYNEDVAYFEAQKAELKQVEDEVNRIVKDLAKLDKTDVQLQEQKKAAVAKLKKLTKSLADDKHSRSEAETSIANNSETLERFAGEKDKLKEELEEQQAGLTKVMDSLRDKIEGFSTQIETEQQALAPWTEQIEEKQNEIKIAQQQLDDLRGKSQSVAADIERAEEETKELREARKTKLAELKDLQKQHKEIASKIEATRERLQAEKANEAKHRAKVADARSKTAEAKASQSASRSKGDVLSAVLKLKEQGRLPGFHRKFTLSRLQGRLGDLGRIDDKYDVAISTAAGAGLDSLVVDTRETAEAIFDHLRKHNIGRASCIALDRFGKVDLSPIATPGETRRLFDLVTPKDAIYTPVFRHVLKNTLVAKTWDEAHAVSTGKVDGQRWRVVTVDGNIAEASGAAQVGGSRPVRGKMSSKIAADDFSPEQVARLEQEEEVAQGKLKAFMDDHRKVEEELKALEKRLAAIEGEVPKVEMDLEANEKDAAEKAELLAELRSHSKPDAGDVKRIAQLEKAIDGFNQELEKVREKASGYEQRINKLQAQIEEVGGLKLRSQKAKVSDLQDQIRHNEERLVKAKTGKAKAEKDLAKFVKAIEANEAKAEEAQAEIAELEEHIEVNSAEAEPIRQTVDKIQDAFADKRDELALLKRELDDQEQAIIDAFNEQEKQLKEIVRVCEHWTGKLGELEMPEFDQLDNDDEEEGEEGVGKMPQVDDVLRVLEPEEIAELDSKKLKADIAFLEERLEKNNADLAVLQEYRRREEEFRKRGEEFEAVSREWDAAKNQVTDLRNQRLVQFMKGFGVISNKLKEMYQMITLGGNAELELYDSADPFSEGILFSVMPPKKSWKNISNLSGGEKTLSSLALVFALHVYKPTPLYFMDEIDAALDFRNVSIVANYIKDRTKNAQFIIISLRNNMFELSSRLIGIYKVANQTRSVAIDNKELSELKGEEEEEQQAITT</sequence>
<evidence type="ECO:0000256" key="4">
    <source>
        <dbReference type="ARBA" id="ARBA00022618"/>
    </source>
</evidence>
<evidence type="ECO:0000256" key="13">
    <source>
        <dbReference type="SAM" id="MobiDB-lite"/>
    </source>
</evidence>
<evidence type="ECO:0000256" key="7">
    <source>
        <dbReference type="ARBA" id="ARBA00022840"/>
    </source>
</evidence>
<feature type="non-terminal residue" evidence="15">
    <location>
        <position position="1"/>
    </location>
</feature>
<comment type="similarity">
    <text evidence="2">Belongs to the SMC family. SMC4 subfamily.</text>
</comment>
<dbReference type="Gene3D" id="3.30.70.1620">
    <property type="match status" value="1"/>
</dbReference>
<dbReference type="Pfam" id="PF06470">
    <property type="entry name" value="SMC_hinge"/>
    <property type="match status" value="1"/>
</dbReference>
<feature type="coiled-coil region" evidence="12">
    <location>
        <begin position="1287"/>
        <end position="1321"/>
    </location>
</feature>
<feature type="compositionally biased region" description="Acidic residues" evidence="13">
    <location>
        <begin position="261"/>
        <end position="272"/>
    </location>
</feature>
<feature type="compositionally biased region" description="Polar residues" evidence="13">
    <location>
        <begin position="190"/>
        <end position="206"/>
    </location>
</feature>
<evidence type="ECO:0000256" key="8">
    <source>
        <dbReference type="ARBA" id="ARBA00023054"/>
    </source>
</evidence>
<comment type="subcellular location">
    <subcellularLocation>
        <location evidence="1">Nucleus</location>
    </subcellularLocation>
</comment>
<feature type="coiled-coil region" evidence="12">
    <location>
        <begin position="1075"/>
        <end position="1229"/>
    </location>
</feature>
<dbReference type="InterPro" id="IPR027417">
    <property type="entry name" value="P-loop_NTPase"/>
</dbReference>
<dbReference type="PIRSF" id="PIRSF005719">
    <property type="entry name" value="SMC"/>
    <property type="match status" value="1"/>
</dbReference>
<keyword evidence="6" id="KW-0498">Mitosis</keyword>
<evidence type="ECO:0000259" key="14">
    <source>
        <dbReference type="SMART" id="SM00968"/>
    </source>
</evidence>
<dbReference type="InterPro" id="IPR003395">
    <property type="entry name" value="RecF/RecN/SMC_N"/>
</dbReference>
<feature type="compositionally biased region" description="Low complexity" evidence="13">
    <location>
        <begin position="36"/>
        <end position="48"/>
    </location>
</feature>
<evidence type="ECO:0000256" key="9">
    <source>
        <dbReference type="ARBA" id="ARBA00023067"/>
    </source>
</evidence>
<dbReference type="OrthoDB" id="5575062at2759"/>
<dbReference type="SUPFAM" id="SSF75553">
    <property type="entry name" value="Smc hinge domain"/>
    <property type="match status" value="1"/>
</dbReference>
<dbReference type="InterPro" id="IPR024704">
    <property type="entry name" value="SMC"/>
</dbReference>
<dbReference type="GO" id="GO:0005524">
    <property type="term" value="F:ATP binding"/>
    <property type="evidence" value="ECO:0007669"/>
    <property type="project" value="UniProtKB-KW"/>
</dbReference>
<feature type="region of interest" description="Disordered" evidence="13">
    <location>
        <begin position="255"/>
        <end position="298"/>
    </location>
</feature>
<keyword evidence="5" id="KW-0547">Nucleotide-binding</keyword>
<keyword evidence="16" id="KW-1185">Reference proteome</keyword>
<feature type="domain" description="SMC hinge" evidence="14">
    <location>
        <begin position="830"/>
        <end position="944"/>
    </location>
</feature>
<gene>
    <name evidence="15" type="primary">SPOSA6832_03944</name>
</gene>
<evidence type="ECO:0000313" key="16">
    <source>
        <dbReference type="Proteomes" id="UP000243876"/>
    </source>
</evidence>
<keyword evidence="8 12" id="KW-0175">Coiled coil</keyword>
<evidence type="ECO:0000256" key="3">
    <source>
        <dbReference type="ARBA" id="ARBA00018693"/>
    </source>
</evidence>
<evidence type="ECO:0000256" key="6">
    <source>
        <dbReference type="ARBA" id="ARBA00022776"/>
    </source>
</evidence>
<keyword evidence="7" id="KW-0067">ATP-binding</keyword>
<dbReference type="Gene3D" id="3.40.50.300">
    <property type="entry name" value="P-loop containing nucleotide triphosphate hydrolases"/>
    <property type="match status" value="2"/>
</dbReference>
<keyword evidence="9" id="KW-0226">DNA condensation</keyword>
<dbReference type="SMART" id="SM00968">
    <property type="entry name" value="SMC_hinge"/>
    <property type="match status" value="1"/>
</dbReference>
<feature type="region of interest" description="Disordered" evidence="13">
    <location>
        <begin position="1"/>
        <end position="206"/>
    </location>
</feature>
<dbReference type="SUPFAM" id="SSF52540">
    <property type="entry name" value="P-loop containing nucleoside triphosphate hydrolases"/>
    <property type="match status" value="2"/>
</dbReference>
<keyword evidence="4" id="KW-0132">Cell division</keyword>
<evidence type="ECO:0000256" key="5">
    <source>
        <dbReference type="ARBA" id="ARBA00022741"/>
    </source>
</evidence>